<feature type="region of interest" description="Disordered" evidence="1">
    <location>
        <begin position="24"/>
        <end position="206"/>
    </location>
</feature>
<reference evidence="3 4" key="1">
    <citation type="submission" date="2012-08" db="EMBL/GenBank/DDBJ databases">
        <authorList>
            <person name="Gan P.H.P."/>
            <person name="Ikeda K."/>
            <person name="Irieda H."/>
            <person name="Narusaka M."/>
            <person name="O'Connell R.J."/>
            <person name="Narusaka Y."/>
            <person name="Takano Y."/>
            <person name="Kubo Y."/>
            <person name="Shirasu K."/>
        </authorList>
    </citation>
    <scope>NUCLEOTIDE SEQUENCE [LARGE SCALE GENOMIC DNA]</scope>
    <source>
        <strain evidence="3 4">Nara gc5</strain>
    </source>
</reference>
<keyword evidence="2" id="KW-0732">Signal</keyword>
<name>A0A7J6J6W9_COLFN</name>
<feature type="compositionally biased region" description="Basic and acidic residues" evidence="1">
    <location>
        <begin position="30"/>
        <end position="47"/>
    </location>
</feature>
<reference evidence="3 4" key="2">
    <citation type="submission" date="2020-04" db="EMBL/GenBank/DDBJ databases">
        <title>Genome sequencing and assembly of multiple isolates from the Colletotrichum gloeosporioides species complex.</title>
        <authorList>
            <person name="Gan P."/>
            <person name="Shirasu K."/>
        </authorList>
    </citation>
    <scope>NUCLEOTIDE SEQUENCE [LARGE SCALE GENOMIC DNA]</scope>
    <source>
        <strain evidence="3 4">Nara gc5</strain>
    </source>
</reference>
<comment type="caution">
    <text evidence="3">The sequence shown here is derived from an EMBL/GenBank/DDBJ whole genome shotgun (WGS) entry which is preliminary data.</text>
</comment>
<proteinExistence type="predicted"/>
<evidence type="ECO:0000313" key="4">
    <source>
        <dbReference type="Proteomes" id="UP000011096"/>
    </source>
</evidence>
<feature type="chain" id="PRO_5029858481" evidence="2">
    <location>
        <begin position="25"/>
        <end position="206"/>
    </location>
</feature>
<dbReference type="RefSeq" id="XP_066008898.1">
    <property type="nucleotide sequence ID" value="XM_066151367.1"/>
</dbReference>
<gene>
    <name evidence="3" type="ORF">CGGC5_v004932</name>
</gene>
<feature type="compositionally biased region" description="Basic and acidic residues" evidence="1">
    <location>
        <begin position="58"/>
        <end position="72"/>
    </location>
</feature>
<organism evidence="3 4">
    <name type="scientific">Colletotrichum fructicola (strain Nara gc5)</name>
    <name type="common">Anthracnose fungus</name>
    <name type="synonym">Colletotrichum gloeosporioides (strain Nara gc5)</name>
    <dbReference type="NCBI Taxonomy" id="1213859"/>
    <lineage>
        <taxon>Eukaryota</taxon>
        <taxon>Fungi</taxon>
        <taxon>Dikarya</taxon>
        <taxon>Ascomycota</taxon>
        <taxon>Pezizomycotina</taxon>
        <taxon>Sordariomycetes</taxon>
        <taxon>Hypocreomycetidae</taxon>
        <taxon>Glomerellales</taxon>
        <taxon>Glomerellaceae</taxon>
        <taxon>Colletotrichum</taxon>
        <taxon>Colletotrichum gloeosporioides species complex</taxon>
    </lineage>
</organism>
<sequence>MPTLSWKQALLGLLLLEPLAAGLAVPPKPDMMDPEDHLGIKARRNDPAVHVPDASVWVRDRCPDDDGPDRGGRPFRPPQLRARDCNPPRPPDDGGRRPPKPEDGPDGDRGRNPPRPPQKRNGVDDGPRPQQTPPPPPPNPPNPPPNPPPPPPPPPNPPPPPPNPPPPPPPPPPVPPGPPPPGPPPPPPPRARDIDHREWPSNTVKL</sequence>
<feature type="compositionally biased region" description="Pro residues" evidence="1">
    <location>
        <begin position="130"/>
        <end position="189"/>
    </location>
</feature>
<accession>A0A7J6J6W9</accession>
<dbReference type="EMBL" id="ANPB02000003">
    <property type="protein sequence ID" value="KAF4485769.1"/>
    <property type="molecule type" value="Genomic_DNA"/>
</dbReference>
<feature type="signal peptide" evidence="2">
    <location>
        <begin position="1"/>
        <end position="24"/>
    </location>
</feature>
<dbReference type="InParanoid" id="A0A7J6J6W9"/>
<protein>
    <submittedName>
        <fullName evidence="3">Uncharacterized protein</fullName>
    </submittedName>
</protein>
<evidence type="ECO:0000256" key="1">
    <source>
        <dbReference type="SAM" id="MobiDB-lite"/>
    </source>
</evidence>
<dbReference type="AlphaFoldDB" id="A0A7J6J6W9"/>
<dbReference type="GeneID" id="43614078"/>
<evidence type="ECO:0000256" key="2">
    <source>
        <dbReference type="SAM" id="SignalP"/>
    </source>
</evidence>
<dbReference type="PRINTS" id="PR01217">
    <property type="entry name" value="PRICHEXTENSN"/>
</dbReference>
<evidence type="ECO:0000313" key="3">
    <source>
        <dbReference type="EMBL" id="KAF4485769.1"/>
    </source>
</evidence>
<dbReference type="Proteomes" id="UP000011096">
    <property type="component" value="Unassembled WGS sequence"/>
</dbReference>
<feature type="compositionally biased region" description="Basic and acidic residues" evidence="1">
    <location>
        <begin position="81"/>
        <end position="111"/>
    </location>
</feature>
<keyword evidence="4" id="KW-1185">Reference proteome</keyword>
<dbReference type="OrthoDB" id="4851465at2759"/>
<feature type="compositionally biased region" description="Basic and acidic residues" evidence="1">
    <location>
        <begin position="190"/>
        <end position="199"/>
    </location>
</feature>